<name>A0A9X1IKV1_9PROT</name>
<dbReference type="EMBL" id="JAJAQI010000057">
    <property type="protein sequence ID" value="MCB4824930.1"/>
    <property type="molecule type" value="Genomic_DNA"/>
</dbReference>
<gene>
    <name evidence="1" type="ORF">LHA35_24695</name>
</gene>
<evidence type="ECO:0008006" key="3">
    <source>
        <dbReference type="Google" id="ProtNLM"/>
    </source>
</evidence>
<dbReference type="Gene3D" id="3.90.10.10">
    <property type="entry name" value="Cytochrome C3"/>
    <property type="match status" value="1"/>
</dbReference>
<accession>A0A9X1IKV1</accession>
<dbReference type="RefSeq" id="WP_226613524.1">
    <property type="nucleotide sequence ID" value="NZ_JAJAQI010000057.1"/>
</dbReference>
<reference evidence="1" key="1">
    <citation type="submission" date="2021-10" db="EMBL/GenBank/DDBJ databases">
        <title>Roseicella aerolatum sp. nov., isolated from aerosols of e-waste dismantling site.</title>
        <authorList>
            <person name="Qin T."/>
        </authorList>
    </citation>
    <scope>NUCLEOTIDE SEQUENCE</scope>
    <source>
        <strain evidence="1">GB24</strain>
    </source>
</reference>
<dbReference type="Proteomes" id="UP001139311">
    <property type="component" value="Unassembled WGS sequence"/>
</dbReference>
<evidence type="ECO:0000313" key="2">
    <source>
        <dbReference type="Proteomes" id="UP001139311"/>
    </source>
</evidence>
<protein>
    <recommendedName>
        <fullName evidence="3">Class III cytochrome C family protein</fullName>
    </recommendedName>
</protein>
<comment type="caution">
    <text evidence="1">The sequence shown here is derived from an EMBL/GenBank/DDBJ whole genome shotgun (WGS) entry which is preliminary data.</text>
</comment>
<dbReference type="SUPFAM" id="SSF48695">
    <property type="entry name" value="Multiheme cytochromes"/>
    <property type="match status" value="1"/>
</dbReference>
<organism evidence="1 2">
    <name type="scientific">Roseicella aerolata</name>
    <dbReference type="NCBI Taxonomy" id="2883479"/>
    <lineage>
        <taxon>Bacteria</taxon>
        <taxon>Pseudomonadati</taxon>
        <taxon>Pseudomonadota</taxon>
        <taxon>Alphaproteobacteria</taxon>
        <taxon>Acetobacterales</taxon>
        <taxon>Roseomonadaceae</taxon>
        <taxon>Roseicella</taxon>
    </lineage>
</organism>
<keyword evidence="2" id="KW-1185">Reference proteome</keyword>
<dbReference type="AlphaFoldDB" id="A0A9X1IKV1"/>
<proteinExistence type="predicted"/>
<evidence type="ECO:0000313" key="1">
    <source>
        <dbReference type="EMBL" id="MCB4824930.1"/>
    </source>
</evidence>
<dbReference type="InterPro" id="IPR036280">
    <property type="entry name" value="Multihaem_cyt_sf"/>
</dbReference>
<sequence>MRPIAILTAVLGMAGLAAAGALALWVYPSSPASTDSDLRGAMANVGMLLDRSQQDLSSNPLARRSLPASAAARLDCIDCHVNNDPHRTLFGRDCQGCHTVDVWTVANFRHPSPRSENCVECHQAPPSHYMMHFRMMSQPMAGQPNAQVEQCFLCHQTDAWNNIRGVGWRKMH</sequence>